<dbReference type="OrthoDB" id="190201at2759"/>
<keyword evidence="2" id="KW-1133">Transmembrane helix</keyword>
<evidence type="ECO:0000313" key="4">
    <source>
        <dbReference type="Proteomes" id="UP000319663"/>
    </source>
</evidence>
<organism evidence="3 4">
    <name type="scientific">Monascus purpureus</name>
    <name type="common">Red mold</name>
    <name type="synonym">Monascus anka</name>
    <dbReference type="NCBI Taxonomy" id="5098"/>
    <lineage>
        <taxon>Eukaryota</taxon>
        <taxon>Fungi</taxon>
        <taxon>Dikarya</taxon>
        <taxon>Ascomycota</taxon>
        <taxon>Pezizomycotina</taxon>
        <taxon>Eurotiomycetes</taxon>
        <taxon>Eurotiomycetidae</taxon>
        <taxon>Eurotiales</taxon>
        <taxon>Aspergillaceae</taxon>
        <taxon>Monascus</taxon>
    </lineage>
</organism>
<feature type="compositionally biased region" description="Low complexity" evidence="1">
    <location>
        <begin position="108"/>
        <end position="118"/>
    </location>
</feature>
<sequence length="388" mass="41337">MGAPAPPDPENTVIYSTTLPVFYTVIPASIRRRIPRLYHSLHRSFGSSGENGNENEKRHVGNESELCARGLTSASEPQLAYSTGSIVAGFADGDAAAIAASASAACATRPGSSGSSSERSLHSVDTSTWNASEGREGANVMTKYEIDSGLKWNRIVPAFNLLRSAGYEAQQNNPDTPLIRSLYVNAVGYLLSALPDSLTTKEVALLQEKLPEAVRPRSASQPPAAVEEETSVTFTGLEGTHKSKSKPQVISKYTQPERSCLHRLLASGIIQFFLLLQFLIPYIKVLLYHLYRYERSHHITERVVATTLDVADSLGKGGVSLGSAILRLNEGKVGAAVSDLAGWWVEGVAGGVYEGVGEGMMILGVLKSNGNSTGGGNGRSEVDGVSRC</sequence>
<dbReference type="Proteomes" id="UP000319663">
    <property type="component" value="Unassembled WGS sequence"/>
</dbReference>
<reference evidence="3 4" key="1">
    <citation type="submission" date="2019-06" db="EMBL/GenBank/DDBJ databases">
        <title>Wine fermentation using esterase from Monascus purpureus.</title>
        <authorList>
            <person name="Geng C."/>
            <person name="Zhang Y."/>
        </authorList>
    </citation>
    <scope>NUCLEOTIDE SEQUENCE [LARGE SCALE GENOMIC DNA]</scope>
    <source>
        <strain evidence="3">HQ1</strain>
    </source>
</reference>
<proteinExistence type="predicted"/>
<evidence type="ECO:0000313" key="3">
    <source>
        <dbReference type="EMBL" id="TQB68047.1"/>
    </source>
</evidence>
<dbReference type="STRING" id="5098.A0A507QM68"/>
<keyword evidence="4" id="KW-1185">Reference proteome</keyword>
<evidence type="ECO:0000256" key="2">
    <source>
        <dbReference type="SAM" id="Phobius"/>
    </source>
</evidence>
<feature type="transmembrane region" description="Helical" evidence="2">
    <location>
        <begin position="264"/>
        <end position="287"/>
    </location>
</feature>
<dbReference type="AlphaFoldDB" id="A0A507QM68"/>
<gene>
    <name evidence="3" type="ORF">MPDQ_004136</name>
</gene>
<name>A0A507QM68_MONPU</name>
<keyword evidence="2" id="KW-0812">Transmembrane</keyword>
<protein>
    <submittedName>
        <fullName evidence="3">Uncharacterized protein</fullName>
    </submittedName>
</protein>
<evidence type="ECO:0000256" key="1">
    <source>
        <dbReference type="SAM" id="MobiDB-lite"/>
    </source>
</evidence>
<keyword evidence="2" id="KW-0472">Membrane</keyword>
<feature type="region of interest" description="Disordered" evidence="1">
    <location>
        <begin position="108"/>
        <end position="130"/>
    </location>
</feature>
<accession>A0A507QM68</accession>
<dbReference type="EMBL" id="VIFY01000260">
    <property type="protein sequence ID" value="TQB68047.1"/>
    <property type="molecule type" value="Genomic_DNA"/>
</dbReference>
<comment type="caution">
    <text evidence="3">The sequence shown here is derived from an EMBL/GenBank/DDBJ whole genome shotgun (WGS) entry which is preliminary data.</text>
</comment>